<reference evidence="7 8" key="1">
    <citation type="submission" date="2018-08" db="EMBL/GenBank/DDBJ databases">
        <title>A genome reference for cultivated species of the human gut microbiota.</title>
        <authorList>
            <person name="Zou Y."/>
            <person name="Xue W."/>
            <person name="Luo G."/>
        </authorList>
    </citation>
    <scope>NUCLEOTIDE SEQUENCE [LARGE SCALE GENOMIC DNA]</scope>
    <source>
        <strain evidence="7 8">AF18-46</strain>
    </source>
</reference>
<evidence type="ECO:0000256" key="2">
    <source>
        <dbReference type="ARBA" id="ARBA00022475"/>
    </source>
</evidence>
<evidence type="ECO:0000256" key="3">
    <source>
        <dbReference type="ARBA" id="ARBA00022692"/>
    </source>
</evidence>
<dbReference type="EMBL" id="QRWX01000003">
    <property type="protein sequence ID" value="RGT54984.1"/>
    <property type="molecule type" value="Genomic_DNA"/>
</dbReference>
<accession>A0A412PCN5</accession>
<evidence type="ECO:0000256" key="6">
    <source>
        <dbReference type="SAM" id="Phobius"/>
    </source>
</evidence>
<keyword evidence="4 6" id="KW-1133">Transmembrane helix</keyword>
<feature type="transmembrane region" description="Helical" evidence="6">
    <location>
        <begin position="84"/>
        <end position="102"/>
    </location>
</feature>
<keyword evidence="5 6" id="KW-0472">Membrane</keyword>
<evidence type="ECO:0000256" key="1">
    <source>
        <dbReference type="ARBA" id="ARBA00004651"/>
    </source>
</evidence>
<comment type="caution">
    <text evidence="7">The sequence shown here is derived from an EMBL/GenBank/DDBJ whole genome shotgun (WGS) entry which is preliminary data.</text>
</comment>
<gene>
    <name evidence="7" type="ORF">DWX20_07390</name>
</gene>
<name>A0A412PCN5_9FIRM</name>
<proteinExistence type="predicted"/>
<protein>
    <submittedName>
        <fullName evidence="7">CidA/LrgA family protein</fullName>
    </submittedName>
</protein>
<evidence type="ECO:0000313" key="8">
    <source>
        <dbReference type="Proteomes" id="UP000284731"/>
    </source>
</evidence>
<feature type="transmembrane region" description="Helical" evidence="6">
    <location>
        <begin position="27"/>
        <end position="46"/>
    </location>
</feature>
<evidence type="ECO:0000256" key="5">
    <source>
        <dbReference type="ARBA" id="ARBA00023136"/>
    </source>
</evidence>
<dbReference type="AlphaFoldDB" id="A0A412PCN5"/>
<organism evidence="7 8">
    <name type="scientific">Solobacterium moorei</name>
    <dbReference type="NCBI Taxonomy" id="102148"/>
    <lineage>
        <taxon>Bacteria</taxon>
        <taxon>Bacillati</taxon>
        <taxon>Bacillota</taxon>
        <taxon>Erysipelotrichia</taxon>
        <taxon>Erysipelotrichales</taxon>
        <taxon>Erysipelotrichaceae</taxon>
        <taxon>Solobacterium</taxon>
    </lineage>
</organism>
<evidence type="ECO:0000313" key="7">
    <source>
        <dbReference type="EMBL" id="RGT54984.1"/>
    </source>
</evidence>
<dbReference type="GO" id="GO:0005886">
    <property type="term" value="C:plasma membrane"/>
    <property type="evidence" value="ECO:0007669"/>
    <property type="project" value="UniProtKB-SubCell"/>
</dbReference>
<dbReference type="InterPro" id="IPR005538">
    <property type="entry name" value="LrgA/CidA"/>
</dbReference>
<dbReference type="RefSeq" id="WP_118765034.1">
    <property type="nucleotide sequence ID" value="NZ_CABJCF010000003.1"/>
</dbReference>
<dbReference type="Proteomes" id="UP000284731">
    <property type="component" value="Unassembled WGS sequence"/>
</dbReference>
<dbReference type="PANTHER" id="PTHR33931:SF2">
    <property type="entry name" value="HOLIN-LIKE PROTEIN CIDA"/>
    <property type="match status" value="1"/>
</dbReference>
<keyword evidence="3 6" id="KW-0812">Transmembrane</keyword>
<evidence type="ECO:0000256" key="4">
    <source>
        <dbReference type="ARBA" id="ARBA00022989"/>
    </source>
</evidence>
<dbReference type="Pfam" id="PF03788">
    <property type="entry name" value="LrgA"/>
    <property type="match status" value="1"/>
</dbReference>
<feature type="transmembrane region" description="Helical" evidence="6">
    <location>
        <begin position="58"/>
        <end position="78"/>
    </location>
</feature>
<sequence>MKHMRQFLIILFFTCIGEVLHEFIPLPIPSSIYGLVLLFIALNHGIFKIYEVHDTADFLIDIMPIMFIPAAVGLIQSTTSIKPILIQSIIIMMISTFVVMVITGKVSMLLRKENSDNE</sequence>
<comment type="subcellular location">
    <subcellularLocation>
        <location evidence="1">Cell membrane</location>
        <topology evidence="1">Multi-pass membrane protein</topology>
    </subcellularLocation>
</comment>
<keyword evidence="2" id="KW-1003">Cell membrane</keyword>
<dbReference type="PANTHER" id="PTHR33931">
    <property type="entry name" value="HOLIN-LIKE PROTEIN CIDA-RELATED"/>
    <property type="match status" value="1"/>
</dbReference>